<dbReference type="STRING" id="299255.SAMN02745129_4262"/>
<evidence type="ECO:0000313" key="3">
    <source>
        <dbReference type="EMBL" id="SHI11529.1"/>
    </source>
</evidence>
<protein>
    <submittedName>
        <fullName evidence="3">VanZ like family protein</fullName>
    </submittedName>
</protein>
<dbReference type="InterPro" id="IPR006976">
    <property type="entry name" value="VanZ-like"/>
</dbReference>
<proteinExistence type="predicted"/>
<dbReference type="AlphaFoldDB" id="A0A1M5YI40"/>
<feature type="transmembrane region" description="Helical" evidence="1">
    <location>
        <begin position="99"/>
        <end position="119"/>
    </location>
</feature>
<keyword evidence="1" id="KW-1133">Transmembrane helix</keyword>
<feature type="domain" description="VanZ-like" evidence="2">
    <location>
        <begin position="38"/>
        <end position="114"/>
    </location>
</feature>
<name>A0A1M5YI40_9GAMM</name>
<dbReference type="PANTHER" id="PTHR28008">
    <property type="entry name" value="DOMAIN PROTEIN, PUTATIVE (AFU_ORTHOLOGUE AFUA_3G10980)-RELATED"/>
    <property type="match status" value="1"/>
</dbReference>
<evidence type="ECO:0000313" key="4">
    <source>
        <dbReference type="Proteomes" id="UP000184268"/>
    </source>
</evidence>
<accession>A0A1M5YI40</accession>
<keyword evidence="4" id="KW-1185">Reference proteome</keyword>
<dbReference type="Pfam" id="PF04892">
    <property type="entry name" value="VanZ"/>
    <property type="match status" value="1"/>
</dbReference>
<dbReference type="NCBIfam" id="NF037970">
    <property type="entry name" value="vanZ_1"/>
    <property type="match status" value="1"/>
</dbReference>
<keyword evidence="1" id="KW-0812">Transmembrane</keyword>
<evidence type="ECO:0000259" key="2">
    <source>
        <dbReference type="Pfam" id="PF04892"/>
    </source>
</evidence>
<dbReference type="OrthoDB" id="8564037at2"/>
<dbReference type="PANTHER" id="PTHR28008:SF1">
    <property type="entry name" value="DOMAIN PROTEIN, PUTATIVE (AFU_ORTHOLOGUE AFUA_3G10980)-RELATED"/>
    <property type="match status" value="1"/>
</dbReference>
<reference evidence="3 4" key="1">
    <citation type="submission" date="2016-11" db="EMBL/GenBank/DDBJ databases">
        <authorList>
            <person name="Jaros S."/>
            <person name="Januszkiewicz K."/>
            <person name="Wedrychowicz H."/>
        </authorList>
    </citation>
    <scope>NUCLEOTIDE SEQUENCE [LARGE SCALE GENOMIC DNA]</scope>
    <source>
        <strain evidence="3 4">DSM 16917</strain>
    </source>
</reference>
<feature type="transmembrane region" description="Helical" evidence="1">
    <location>
        <begin position="44"/>
        <end position="62"/>
    </location>
</feature>
<dbReference type="Proteomes" id="UP000184268">
    <property type="component" value="Unassembled WGS sequence"/>
</dbReference>
<feature type="transmembrane region" description="Helical" evidence="1">
    <location>
        <begin position="68"/>
        <end position="87"/>
    </location>
</feature>
<keyword evidence="1" id="KW-0472">Membrane</keyword>
<gene>
    <name evidence="3" type="ORF">SAMN02745129_4262</name>
</gene>
<dbReference type="RefSeq" id="WP_067660422.1">
    <property type="nucleotide sequence ID" value="NZ_FQXG01000007.1"/>
</dbReference>
<organism evidence="3 4">
    <name type="scientific">Ferrimonas marina</name>
    <dbReference type="NCBI Taxonomy" id="299255"/>
    <lineage>
        <taxon>Bacteria</taxon>
        <taxon>Pseudomonadati</taxon>
        <taxon>Pseudomonadota</taxon>
        <taxon>Gammaproteobacteria</taxon>
        <taxon>Alteromonadales</taxon>
        <taxon>Ferrimonadaceae</taxon>
        <taxon>Ferrimonas</taxon>
    </lineage>
</organism>
<evidence type="ECO:0000256" key="1">
    <source>
        <dbReference type="SAM" id="Phobius"/>
    </source>
</evidence>
<dbReference type="EMBL" id="FQXG01000007">
    <property type="protein sequence ID" value="SHI11529.1"/>
    <property type="molecule type" value="Genomic_DNA"/>
</dbReference>
<feature type="transmembrane region" description="Helical" evidence="1">
    <location>
        <begin position="15"/>
        <end position="32"/>
    </location>
</feature>
<sequence>MLDFILQPTPIQRRLGRSLLVLALMVISYLVFSQPSYSAPMPHFDKVGHFVAFFGLAALLQWATNARLGWQLTLLFGYALMIELVQAQLPYRVADPADLVADMAGALSFYLCLMGLRLWSRRSVS</sequence>